<dbReference type="Pfam" id="PF00073">
    <property type="entry name" value="Rhv"/>
    <property type="match status" value="1"/>
</dbReference>
<keyword evidence="6" id="KW-1161">Viral attachment to host cell</keyword>
<proteinExistence type="predicted"/>
<sequence length="913" mass="100406">MLSTEIAQKQVVSIPGQDPYDTQTLLGFLSRPFPVVETEWTATHSVGSVLAAVQFPQALFAIPAIAAKIRNFAYFRAGVRIGIRLNGTKFHYGKLLVAWSPATGLTGDLHKRMTNLYSASSFPHVIISPTENEVNEFILPYVLPNQYIPLDSLSFDQSTIGVVTVYVLNPLRLAANTNQVGLTMFANFENPDICGMSMLVPVPPTLKAQALTEAITKSKTGLVSGIAESISGYAGSLRNMPLVGGISSTVSQVAAGVGMIASAVGYCKPNTLAAPENRVLKVFNNAWSSGLESAPMMSLKPDNAVASDYSLIGSFPDEMSFKHLLSTPSLLSVLDWKVGDGIGSPLFTGNVTPLASHAAISGINTIFYPTITSWAVNPFTYWRGSLRYCIQITCSAFHSGRLRISWEPSNSVVYNSAELPNVVNHILDVQQEVEYYFSIPYLRDTPWLETHSTNYPFIFVQDTTRDLNGISNGRLRIDVINPLTHAESPVPQAFINVWVSCGDDFQVAFPTTNYMIAPAVPIAQGLTREYMRQHQYAPIINASGATDDNLLMGEKVSHLKDILMRPCPNVTLSLKPTTTDKQYAAFIPNFHNLSKEIFFNYLDWYRHIYRFSRGSITHKFSVLDATRADSAITIPNNYGIKLAIDINTSPEPKYYEKGAIASSDSQGLQIFKPMVTPAIEGTVPYYANVYSNVSSDSSSTTYKYPGIVVALEDESTYKSINLTNYLSVGDDFTMGFITGPPSVQYTTASSNIEAQSYVTGAIGGGNDNYPVYSYYGDSTLWTFLTTPNGAYLDLKTLLLPNLTYRVQLLSVGGIPIVVRFDECKVLSESLDRAEYNYSTRHDFSIISDIIVQKEGVDPKLHFDYQSTNGVVSVLVVVTQVPPLQETEELLELKIQEIIGNPVMKKRLLLALLQ</sequence>
<dbReference type="SUPFAM" id="SSF88633">
    <property type="entry name" value="Positive stranded ssRNA viruses"/>
    <property type="match status" value="3"/>
</dbReference>
<feature type="domain" description="Dicistrovirus capsid-polyprotein C-terminal" evidence="10">
    <location>
        <begin position="550"/>
        <end position="745"/>
    </location>
</feature>
<dbReference type="EMBL" id="OQ363760">
    <property type="protein sequence ID" value="WFG77342.1"/>
    <property type="molecule type" value="Genomic_RNA"/>
</dbReference>
<dbReference type="GO" id="GO:0019028">
    <property type="term" value="C:viral capsid"/>
    <property type="evidence" value="ECO:0007669"/>
    <property type="project" value="UniProtKB-KW"/>
</dbReference>
<evidence type="ECO:0000256" key="5">
    <source>
        <dbReference type="ARBA" id="ARBA00022581"/>
    </source>
</evidence>
<dbReference type="Gene3D" id="2.60.120.20">
    <property type="match status" value="3"/>
</dbReference>
<evidence type="ECO:0000313" key="11">
    <source>
        <dbReference type="EMBL" id="WFG77342.1"/>
    </source>
</evidence>
<evidence type="ECO:0000256" key="1">
    <source>
        <dbReference type="ARBA" id="ARBA00004328"/>
    </source>
</evidence>
<dbReference type="CDD" id="cd00205">
    <property type="entry name" value="rhv_like"/>
    <property type="match status" value="2"/>
</dbReference>
<keyword evidence="8" id="KW-1160">Virus entry into host cell</keyword>
<feature type="domain" description="Picornavirus capsid" evidence="9">
    <location>
        <begin position="52"/>
        <end position="147"/>
    </location>
</feature>
<evidence type="ECO:0000256" key="3">
    <source>
        <dbReference type="ARBA" id="ARBA00020107"/>
    </source>
</evidence>
<evidence type="ECO:0000259" key="10">
    <source>
        <dbReference type="Pfam" id="PF08762"/>
    </source>
</evidence>
<organism evidence="11">
    <name type="scientific">Insectivora picornavirus</name>
    <dbReference type="NCBI Taxonomy" id="3039002"/>
    <lineage>
        <taxon>Viruses</taxon>
        <taxon>Riboviria</taxon>
        <taxon>Orthornavirae</taxon>
        <taxon>Pisuviricota</taxon>
        <taxon>Pisoniviricetes</taxon>
        <taxon>Picornavirales</taxon>
        <taxon>Picornaviridae</taxon>
    </lineage>
</organism>
<dbReference type="GO" id="GO:0043657">
    <property type="term" value="C:host cell"/>
    <property type="evidence" value="ECO:0007669"/>
    <property type="project" value="UniProtKB-SubCell"/>
</dbReference>
<reference evidence="11" key="1">
    <citation type="journal article" date="2023" name="Nat. Commun.">
        <title>Virus diversity, wildlife-domestic animal circulation and potential zoonotic viruses of small mammals, pangolins and zoo animals.</title>
        <authorList>
            <person name="Cui X."/>
            <person name="Fan K."/>
            <person name="Liang X."/>
            <person name="Gong W."/>
            <person name="Chen W."/>
            <person name="He B."/>
            <person name="Chen X."/>
            <person name="Wang H."/>
            <person name="Wang X."/>
            <person name="Zhang P."/>
            <person name="Lu X."/>
            <person name="Chen R."/>
            <person name="Lin K."/>
            <person name="Liu J."/>
            <person name="Zhai J."/>
            <person name="Liu D.X."/>
            <person name="Shan F."/>
            <person name="Li Y."/>
            <person name="Chen R.A."/>
            <person name="Meng H."/>
            <person name="Li X."/>
            <person name="Mi S."/>
            <person name="Jiang J."/>
            <person name="Zhou N."/>
            <person name="Chen Z."/>
            <person name="Zou J.-J."/>
            <person name="Ge D."/>
            <person name="Yang Q."/>
            <person name="He K."/>
            <person name="Chen T."/>
            <person name="Wu Y.-J."/>
            <person name="Lu H."/>
            <person name="Irwin D.M."/>
            <person name="Shen X."/>
            <person name="Hu Y."/>
            <person name="Lu X."/>
            <person name="Ding C."/>
            <person name="Guan Y."/>
            <person name="Tu C."/>
            <person name="Shen Y."/>
        </authorList>
    </citation>
    <scope>NUCLEOTIDE SEQUENCE</scope>
    <source>
        <strain evidence="11">SC/C4-16.18c/2021</strain>
    </source>
</reference>
<dbReference type="Pfam" id="PF08762">
    <property type="entry name" value="CRPV_capsid"/>
    <property type="match status" value="1"/>
</dbReference>
<name>A0AAT9TXF2_9PICO</name>
<evidence type="ECO:0000256" key="8">
    <source>
        <dbReference type="ARBA" id="ARBA00023296"/>
    </source>
</evidence>
<dbReference type="GO" id="GO:0019062">
    <property type="term" value="P:virion attachment to host cell"/>
    <property type="evidence" value="ECO:0007669"/>
    <property type="project" value="UniProtKB-KW"/>
</dbReference>
<dbReference type="GO" id="GO:0005198">
    <property type="term" value="F:structural molecule activity"/>
    <property type="evidence" value="ECO:0007669"/>
    <property type="project" value="InterPro"/>
</dbReference>
<dbReference type="GO" id="GO:0046718">
    <property type="term" value="P:symbiont entry into host cell"/>
    <property type="evidence" value="ECO:0007669"/>
    <property type="project" value="UniProtKB-KW"/>
</dbReference>
<dbReference type="InterPro" id="IPR029053">
    <property type="entry name" value="Viral_coat"/>
</dbReference>
<protein>
    <recommendedName>
        <fullName evidence="3">Genome polyprotein</fullName>
    </recommendedName>
</protein>
<evidence type="ECO:0000256" key="6">
    <source>
        <dbReference type="ARBA" id="ARBA00022804"/>
    </source>
</evidence>
<keyword evidence="7" id="KW-0946">Virion</keyword>
<evidence type="ECO:0000256" key="4">
    <source>
        <dbReference type="ARBA" id="ARBA00022561"/>
    </source>
</evidence>
<evidence type="ECO:0000256" key="2">
    <source>
        <dbReference type="ARBA" id="ARBA00004340"/>
    </source>
</evidence>
<dbReference type="InterPro" id="IPR033703">
    <property type="entry name" value="Rhv-like"/>
</dbReference>
<dbReference type="InterPro" id="IPR001676">
    <property type="entry name" value="Picornavirus_capsid"/>
</dbReference>
<keyword evidence="4" id="KW-0167">Capsid protein</keyword>
<comment type="subcellular location">
    <subcellularLocation>
        <location evidence="2">Host cell</location>
    </subcellularLocation>
    <subcellularLocation>
        <location evidence="1">Virion</location>
    </subcellularLocation>
</comment>
<evidence type="ECO:0000256" key="7">
    <source>
        <dbReference type="ARBA" id="ARBA00022844"/>
    </source>
</evidence>
<accession>A0AAT9TXF2</accession>
<keyword evidence="5" id="KW-0945">Host-virus interaction</keyword>
<evidence type="ECO:0000259" key="9">
    <source>
        <dbReference type="Pfam" id="PF00073"/>
    </source>
</evidence>
<dbReference type="InterPro" id="IPR014872">
    <property type="entry name" value="Dicistrovirus_capsid-polyPr_C"/>
</dbReference>